<sequence>MRDTIDFGIDLGTTNSAIAMVEEDGAVAVIKNNDGWDITPSAVWIPKPGTVHVGRKARERVESDPDNATSEFKLEMGLADAGKDFVKGGSRLTPPQLSAEVLKSLRADAAHHAGSPPDAAVITVPAAFSLNQNKATLEAATLAGFSAACPLVQEPTAAAFAYGFHDADDRAYWMVFDFGGGTFDAAVVSKRDGDLRVLNHAGDPYLGGKLIDWAVVERVLAPAAAEALGLTDFRRDNPAWRGNFAKLKGAAEDGKIQLSRRDAVELMVELTVGDGETETFEYTLRRGELDRIAEPFYARAVNLCRQALADGGLRPDDIDKLLLVGGVTLSPGLRERLADPRDGLGITLDTSLDPTTVVARGAAIFASTVRHPDPPSFQPAADEFGLELAYEPSVTTTTPTVAGRLHASSEVDFTGFGVVLSNPGGQPPFRSGRIAVNAAGAFMAEVDIDEHKVSHFRIELTDRAGVPRKVVPDSLTITHREVEFGGARLTHSLGIQLADRAFAPLLRKGATLPARAREVFRTAAALRRSDGEALVRIPVVQGERNRADRNRQVGMLEIRPVDLRIDLPAGTEVEVTFEVDASNLITVVADVPLIQTQFDAEINLDDVRAPKADDLVKTLGEVEGRVDTLRQSHAAQTPEVRDRLDQLSAEGTLTTAREQVRAAAVDTGAAATAEDRLREVQAQLDDIEEAADRPAMVQELRELLAEAADLAARAGQQADRQEHAELERRAEDAIASGSSARIRAEIDRVTGYLIDLQRRQPGWSVQVFYWLGEQQHRMQPAGEAARLVQEGREALAANDERALDAVNSRLVRLLPDGEQNKIIGLTLR</sequence>
<keyword evidence="5" id="KW-0346">Stress response</keyword>
<dbReference type="InterPro" id="IPR013126">
    <property type="entry name" value="Hsp_70_fam"/>
</dbReference>
<evidence type="ECO:0000313" key="9">
    <source>
        <dbReference type="Proteomes" id="UP000275865"/>
    </source>
</evidence>
<accession>A0A3A9YHP2</accession>
<feature type="coiled-coil region" evidence="7">
    <location>
        <begin position="670"/>
        <end position="717"/>
    </location>
</feature>
<dbReference type="PRINTS" id="PR00301">
    <property type="entry name" value="HEATSHOCK70"/>
</dbReference>
<dbReference type="Gene3D" id="3.90.640.10">
    <property type="entry name" value="Actin, Chain A, domain 4"/>
    <property type="match status" value="1"/>
</dbReference>
<dbReference type="Proteomes" id="UP000275865">
    <property type="component" value="Unassembled WGS sequence"/>
</dbReference>
<dbReference type="Pfam" id="PF00012">
    <property type="entry name" value="HSP70"/>
    <property type="match status" value="2"/>
</dbReference>
<dbReference type="Gene3D" id="2.60.34.10">
    <property type="entry name" value="Substrate Binding Domain Of DNAk, Chain A, domain 1"/>
    <property type="match status" value="1"/>
</dbReference>
<dbReference type="EMBL" id="RAZT01000001">
    <property type="protein sequence ID" value="RKN36532.1"/>
    <property type="molecule type" value="Genomic_DNA"/>
</dbReference>
<evidence type="ECO:0000256" key="3">
    <source>
        <dbReference type="ARBA" id="ARBA00022741"/>
    </source>
</evidence>
<dbReference type="GO" id="GO:0005524">
    <property type="term" value="F:ATP binding"/>
    <property type="evidence" value="ECO:0007669"/>
    <property type="project" value="UniProtKB-KW"/>
</dbReference>
<dbReference type="SUPFAM" id="SSF100920">
    <property type="entry name" value="Heat shock protein 70kD (HSP70), peptide-binding domain"/>
    <property type="match status" value="1"/>
</dbReference>
<reference evidence="8 9" key="1">
    <citation type="submission" date="2018-09" db="EMBL/GenBank/DDBJ databases">
        <title>Micromonospora sp. nov. MS1-9, isolated from a root of Musa sp.</title>
        <authorList>
            <person name="Kuncharoen N."/>
            <person name="Kudo T."/>
            <person name="Ohkuma M."/>
            <person name="Yuki M."/>
            <person name="Tanasupawat S."/>
        </authorList>
    </citation>
    <scope>NUCLEOTIDE SEQUENCE [LARGE SCALE GENOMIC DNA]</scope>
    <source>
        <strain evidence="8 9">MS1-9</strain>
    </source>
</reference>
<proteinExistence type="inferred from homology"/>
<evidence type="ECO:0000256" key="2">
    <source>
        <dbReference type="ARBA" id="ARBA00022553"/>
    </source>
</evidence>
<dbReference type="PROSITE" id="PS00297">
    <property type="entry name" value="HSP70_1"/>
    <property type="match status" value="1"/>
</dbReference>
<dbReference type="RefSeq" id="WP_120687820.1">
    <property type="nucleotide sequence ID" value="NZ_RAZT01000001.1"/>
</dbReference>
<organism evidence="8 9">
    <name type="scientific">Micromonospora musae</name>
    <dbReference type="NCBI Taxonomy" id="1894970"/>
    <lineage>
        <taxon>Bacteria</taxon>
        <taxon>Bacillati</taxon>
        <taxon>Actinomycetota</taxon>
        <taxon>Actinomycetes</taxon>
        <taxon>Micromonosporales</taxon>
        <taxon>Micromonosporaceae</taxon>
        <taxon>Micromonospora</taxon>
    </lineage>
</organism>
<evidence type="ECO:0000256" key="7">
    <source>
        <dbReference type="SAM" id="Coils"/>
    </source>
</evidence>
<dbReference type="InterPro" id="IPR029047">
    <property type="entry name" value="HSP70_peptide-bd_sf"/>
</dbReference>
<evidence type="ECO:0000313" key="8">
    <source>
        <dbReference type="EMBL" id="RKN36532.1"/>
    </source>
</evidence>
<keyword evidence="4" id="KW-0067">ATP-binding</keyword>
<gene>
    <name evidence="8" type="ORF">D7044_02535</name>
</gene>
<name>A0A3A9YHP2_9ACTN</name>
<dbReference type="AlphaFoldDB" id="A0A3A9YHP2"/>
<evidence type="ECO:0000256" key="1">
    <source>
        <dbReference type="ARBA" id="ARBA00007381"/>
    </source>
</evidence>
<comment type="similarity">
    <text evidence="1">Belongs to the heat shock protein 70 family.</text>
</comment>
<keyword evidence="6" id="KW-0143">Chaperone</keyword>
<keyword evidence="2" id="KW-0597">Phosphoprotein</keyword>
<protein>
    <submittedName>
        <fullName evidence="8">Hsp70 family protein</fullName>
    </submittedName>
</protein>
<keyword evidence="7" id="KW-0175">Coiled coil</keyword>
<evidence type="ECO:0000256" key="5">
    <source>
        <dbReference type="ARBA" id="ARBA00023016"/>
    </source>
</evidence>
<dbReference type="PANTHER" id="PTHR19375">
    <property type="entry name" value="HEAT SHOCK PROTEIN 70KDA"/>
    <property type="match status" value="1"/>
</dbReference>
<comment type="caution">
    <text evidence="8">The sequence shown here is derived from an EMBL/GenBank/DDBJ whole genome shotgun (WGS) entry which is preliminary data.</text>
</comment>
<dbReference type="GO" id="GO:0140662">
    <property type="term" value="F:ATP-dependent protein folding chaperone"/>
    <property type="evidence" value="ECO:0007669"/>
    <property type="project" value="InterPro"/>
</dbReference>
<dbReference type="InterPro" id="IPR018181">
    <property type="entry name" value="Heat_shock_70_CS"/>
</dbReference>
<dbReference type="SUPFAM" id="SSF53067">
    <property type="entry name" value="Actin-like ATPase domain"/>
    <property type="match status" value="2"/>
</dbReference>
<dbReference type="CDD" id="cd24029">
    <property type="entry name" value="ASKHA_NBD_HSP70_DnaK_HscA_HscC"/>
    <property type="match status" value="1"/>
</dbReference>
<keyword evidence="3" id="KW-0547">Nucleotide-binding</keyword>
<evidence type="ECO:0000256" key="4">
    <source>
        <dbReference type="ARBA" id="ARBA00022840"/>
    </source>
</evidence>
<evidence type="ECO:0000256" key="6">
    <source>
        <dbReference type="ARBA" id="ARBA00023186"/>
    </source>
</evidence>
<dbReference type="Gene3D" id="3.30.420.40">
    <property type="match status" value="2"/>
</dbReference>
<dbReference type="InterPro" id="IPR043129">
    <property type="entry name" value="ATPase_NBD"/>
</dbReference>